<dbReference type="HOGENOM" id="CLU_2710178_0_0_1"/>
<keyword evidence="2" id="KW-1185">Reference proteome</keyword>
<sequence>MIECSNVKHQKEYIYKFRLFNQGASQTHSNLHIFEGSNIHKEYQGTTNMDGHRESHSMKQNGFIFLIIDQSAC</sequence>
<dbReference type="InParanoid" id="A0DZE7"/>
<dbReference type="RefSeq" id="XP_001455811.1">
    <property type="nucleotide sequence ID" value="XM_001455774.1"/>
</dbReference>
<evidence type="ECO:0000313" key="1">
    <source>
        <dbReference type="EMBL" id="CAK88414.1"/>
    </source>
</evidence>
<dbReference type="GeneID" id="5041592"/>
<reference evidence="1 2" key="1">
    <citation type="journal article" date="2006" name="Nature">
        <title>Global trends of whole-genome duplications revealed by the ciliate Paramecium tetraurelia.</title>
        <authorList>
            <consortium name="Genoscope"/>
            <person name="Aury J.-M."/>
            <person name="Jaillon O."/>
            <person name="Duret L."/>
            <person name="Noel B."/>
            <person name="Jubin C."/>
            <person name="Porcel B.M."/>
            <person name="Segurens B."/>
            <person name="Daubin V."/>
            <person name="Anthouard V."/>
            <person name="Aiach N."/>
            <person name="Arnaiz O."/>
            <person name="Billaut A."/>
            <person name="Beisson J."/>
            <person name="Blanc I."/>
            <person name="Bouhouche K."/>
            <person name="Camara F."/>
            <person name="Duharcourt S."/>
            <person name="Guigo R."/>
            <person name="Gogendeau D."/>
            <person name="Katinka M."/>
            <person name="Keller A.-M."/>
            <person name="Kissmehl R."/>
            <person name="Klotz C."/>
            <person name="Koll F."/>
            <person name="Le Moue A."/>
            <person name="Lepere C."/>
            <person name="Malinsky S."/>
            <person name="Nowacki M."/>
            <person name="Nowak J.K."/>
            <person name="Plattner H."/>
            <person name="Poulain J."/>
            <person name="Ruiz F."/>
            <person name="Serrano V."/>
            <person name="Zagulski M."/>
            <person name="Dessen P."/>
            <person name="Betermier M."/>
            <person name="Weissenbach J."/>
            <person name="Scarpelli C."/>
            <person name="Schachter V."/>
            <person name="Sperling L."/>
            <person name="Meyer E."/>
            <person name="Cohen J."/>
            <person name="Wincker P."/>
        </authorList>
    </citation>
    <scope>NUCLEOTIDE SEQUENCE [LARGE SCALE GENOMIC DNA]</scope>
    <source>
        <strain evidence="1 2">Stock d4-2</strain>
    </source>
</reference>
<dbReference type="AlphaFoldDB" id="A0DZE7"/>
<dbReference type="Proteomes" id="UP000000600">
    <property type="component" value="Unassembled WGS sequence"/>
</dbReference>
<protein>
    <submittedName>
        <fullName evidence="1">Uncharacterized protein</fullName>
    </submittedName>
</protein>
<name>A0DZE7_PARTE</name>
<dbReference type="EMBL" id="CT868650">
    <property type="protein sequence ID" value="CAK88414.1"/>
    <property type="molecule type" value="Genomic_DNA"/>
</dbReference>
<accession>A0DZE7</accession>
<dbReference type="KEGG" id="ptm:GSPATT00021581001"/>
<evidence type="ECO:0000313" key="2">
    <source>
        <dbReference type="Proteomes" id="UP000000600"/>
    </source>
</evidence>
<organism evidence="1 2">
    <name type="scientific">Paramecium tetraurelia</name>
    <dbReference type="NCBI Taxonomy" id="5888"/>
    <lineage>
        <taxon>Eukaryota</taxon>
        <taxon>Sar</taxon>
        <taxon>Alveolata</taxon>
        <taxon>Ciliophora</taxon>
        <taxon>Intramacronucleata</taxon>
        <taxon>Oligohymenophorea</taxon>
        <taxon>Peniculida</taxon>
        <taxon>Parameciidae</taxon>
        <taxon>Paramecium</taxon>
    </lineage>
</organism>
<proteinExistence type="predicted"/>
<gene>
    <name evidence="1" type="ORF">GSPATT00021581001</name>
</gene>